<reference evidence="1" key="1">
    <citation type="journal article" date="2016" name="Gigascience">
        <title>De novo construction of an expanded transcriptome assembly for the western tarnished plant bug, Lygus hesperus.</title>
        <authorList>
            <person name="Tassone E.E."/>
            <person name="Geib S.M."/>
            <person name="Hall B."/>
            <person name="Fabrick J.A."/>
            <person name="Brent C.S."/>
            <person name="Hull J.J."/>
        </authorList>
    </citation>
    <scope>NUCLEOTIDE SEQUENCE</scope>
</reference>
<evidence type="ECO:0000313" key="1">
    <source>
        <dbReference type="EMBL" id="JAQ00256.1"/>
    </source>
</evidence>
<sequence>MKSRPDVDWSRGFSTMLRVFELIRGADGGKRTGGRPAGTVDVAGGAAGEGAAADGRAVATEGVSTAGRADSSPLSRRRALLDLLVHLHPGHLCPHGTLLDRLGNP</sequence>
<organism evidence="1">
    <name type="scientific">Lygus hesperus</name>
    <name type="common">Western plant bug</name>
    <dbReference type="NCBI Taxonomy" id="30085"/>
    <lineage>
        <taxon>Eukaryota</taxon>
        <taxon>Metazoa</taxon>
        <taxon>Ecdysozoa</taxon>
        <taxon>Arthropoda</taxon>
        <taxon>Hexapoda</taxon>
        <taxon>Insecta</taxon>
        <taxon>Pterygota</taxon>
        <taxon>Neoptera</taxon>
        <taxon>Paraneoptera</taxon>
        <taxon>Hemiptera</taxon>
        <taxon>Heteroptera</taxon>
        <taxon>Panheteroptera</taxon>
        <taxon>Cimicomorpha</taxon>
        <taxon>Miridae</taxon>
        <taxon>Mirini</taxon>
        <taxon>Lygus</taxon>
    </lineage>
</organism>
<feature type="non-terminal residue" evidence="1">
    <location>
        <position position="105"/>
    </location>
</feature>
<accession>A0A146KYP2</accession>
<dbReference type="EMBL" id="GDHC01018373">
    <property type="protein sequence ID" value="JAQ00256.1"/>
    <property type="molecule type" value="Transcribed_RNA"/>
</dbReference>
<name>A0A146KYP2_LYGHE</name>
<dbReference type="AlphaFoldDB" id="A0A146KYP2"/>
<gene>
    <name evidence="1" type="ORF">g.70503</name>
</gene>
<proteinExistence type="predicted"/>
<protein>
    <submittedName>
        <fullName evidence="1">Uncharacterized protein</fullName>
    </submittedName>
</protein>